<comment type="similarity">
    <text evidence="2 9">Belongs to the nicastrin family.</text>
</comment>
<evidence type="ECO:0000256" key="1">
    <source>
        <dbReference type="ARBA" id="ARBA00004389"/>
    </source>
</evidence>
<dbReference type="CDD" id="cd03882">
    <property type="entry name" value="M28_nicalin_like"/>
    <property type="match status" value="1"/>
</dbReference>
<evidence type="ECO:0000256" key="7">
    <source>
        <dbReference type="ARBA" id="ARBA00023136"/>
    </source>
</evidence>
<dbReference type="AlphaFoldDB" id="A0A9P0ALA3"/>
<feature type="transmembrane region" description="Helical" evidence="10">
    <location>
        <begin position="12"/>
        <end position="31"/>
    </location>
</feature>
<dbReference type="GO" id="GO:0009966">
    <property type="term" value="P:regulation of signal transduction"/>
    <property type="evidence" value="ECO:0007669"/>
    <property type="project" value="InterPro"/>
</dbReference>
<evidence type="ECO:0000313" key="12">
    <source>
        <dbReference type="EMBL" id="CAH0394220.1"/>
    </source>
</evidence>
<protein>
    <recommendedName>
        <fullName evidence="9">Nicalin</fullName>
    </recommendedName>
</protein>
<dbReference type="PROSITE" id="PS00018">
    <property type="entry name" value="EF_HAND_1"/>
    <property type="match status" value="1"/>
</dbReference>
<dbReference type="InterPro" id="IPR007484">
    <property type="entry name" value="Peptidase_M28"/>
</dbReference>
<dbReference type="Proteomes" id="UP001152759">
    <property type="component" value="Chromosome 8"/>
</dbReference>
<keyword evidence="8" id="KW-0325">Glycoprotein</keyword>
<reference evidence="12" key="1">
    <citation type="submission" date="2021-12" db="EMBL/GenBank/DDBJ databases">
        <authorList>
            <person name="King R."/>
        </authorList>
    </citation>
    <scope>NUCLEOTIDE SEQUENCE</scope>
</reference>
<dbReference type="KEGG" id="btab:109034695"/>
<keyword evidence="4" id="KW-0732">Signal</keyword>
<keyword evidence="13" id="KW-1185">Reference proteome</keyword>
<dbReference type="SUPFAM" id="SSF53187">
    <property type="entry name" value="Zn-dependent exopeptidases"/>
    <property type="match status" value="1"/>
</dbReference>
<dbReference type="Gene3D" id="3.40.630.10">
    <property type="entry name" value="Zn peptidases"/>
    <property type="match status" value="1"/>
</dbReference>
<accession>A0A9P0ALA3</accession>
<gene>
    <name evidence="12" type="ORF">BEMITA_LOCUS12544</name>
</gene>
<keyword evidence="3 10" id="KW-0812">Transmembrane</keyword>
<dbReference type="Pfam" id="PF04389">
    <property type="entry name" value="Peptidase_M28"/>
    <property type="match status" value="1"/>
</dbReference>
<evidence type="ECO:0000259" key="11">
    <source>
        <dbReference type="Pfam" id="PF04389"/>
    </source>
</evidence>
<evidence type="ECO:0000256" key="4">
    <source>
        <dbReference type="ARBA" id="ARBA00022729"/>
    </source>
</evidence>
<proteinExistence type="inferred from homology"/>
<evidence type="ECO:0000256" key="5">
    <source>
        <dbReference type="ARBA" id="ARBA00022824"/>
    </source>
</evidence>
<dbReference type="GO" id="GO:0005789">
    <property type="term" value="C:endoplasmic reticulum membrane"/>
    <property type="evidence" value="ECO:0007669"/>
    <property type="project" value="UniProtKB-SubCell"/>
</dbReference>
<dbReference type="InterPro" id="IPR018247">
    <property type="entry name" value="EF_Hand_1_Ca_BS"/>
</dbReference>
<keyword evidence="7 10" id="KW-0472">Membrane</keyword>
<evidence type="ECO:0000256" key="2">
    <source>
        <dbReference type="ARBA" id="ARBA00007717"/>
    </source>
</evidence>
<dbReference type="PIRSF" id="PIRSF011018">
    <property type="entry name" value="Nicalin"/>
    <property type="match status" value="1"/>
</dbReference>
<keyword evidence="5" id="KW-0256">Endoplasmic reticulum</keyword>
<evidence type="ECO:0000256" key="10">
    <source>
        <dbReference type="SAM" id="Phobius"/>
    </source>
</evidence>
<evidence type="ECO:0000313" key="13">
    <source>
        <dbReference type="Proteomes" id="UP001152759"/>
    </source>
</evidence>
<keyword evidence="6 10" id="KW-1133">Transmembrane helix</keyword>
<dbReference type="PANTHER" id="PTHR31826">
    <property type="entry name" value="NICALIN"/>
    <property type="match status" value="1"/>
</dbReference>
<evidence type="ECO:0000256" key="9">
    <source>
        <dbReference type="PIRNR" id="PIRNR011018"/>
    </source>
</evidence>
<name>A0A9P0ALA3_BEMTA</name>
<feature type="domain" description="Peptidase M28" evidence="11">
    <location>
        <begin position="217"/>
        <end position="412"/>
    </location>
</feature>
<dbReference type="EMBL" id="OU963869">
    <property type="protein sequence ID" value="CAH0394220.1"/>
    <property type="molecule type" value="Genomic_DNA"/>
</dbReference>
<evidence type="ECO:0000256" key="8">
    <source>
        <dbReference type="ARBA" id="ARBA00023180"/>
    </source>
</evidence>
<dbReference type="InterPro" id="IPR016574">
    <property type="entry name" value="Nicalin"/>
</dbReference>
<evidence type="ECO:0000256" key="3">
    <source>
        <dbReference type="ARBA" id="ARBA00022692"/>
    </source>
</evidence>
<evidence type="ECO:0000256" key="6">
    <source>
        <dbReference type="ARBA" id="ARBA00022989"/>
    </source>
</evidence>
<feature type="transmembrane region" description="Helical" evidence="10">
    <location>
        <begin position="519"/>
        <end position="546"/>
    </location>
</feature>
<sequence length="559" mass="62435">MIALDADQFAEIIKSIFPIYLILALPIFIILSPINPVEASHEFSAYRMQHFDLHGTARGCRSSVVNLEARSLSTWSTLRHCVIAHFEDLALEQLDKLLTQAGALLIILPRDFSKLSAEEKQNVLSIEKNLLLQQVQIPIYFLEWSYELKTIVRDLSTGLTASEPKKETAAHALFNSISANGYQVSINAPRPNIKYDLQIPTIQGKLSGYGVEDKLPTIVFVAHYDSFGVAPELSYGSDSNGSGVVALLELARIFSHFYSNLKTHPRFNMLFLLSGGGKINYQGSKKWLEDNIDVSEGSTLHDVPFVICLDSLGGSSSDQLYFHVSKPPKAGSPADQFIKIVKNVSDDANSIHMVHKKINLADDLLAWEHERFSIKRLPAFTVSSLTSHKDYIRSTIFDTKANVNTAFLEKSVNLLAESIAHYVFNFSKSNDIMTGSYGVRSNFIKSWVEFLSNHPRSAQLLGDKNNILVNILQESMGTYLRDVKVSYMTADKRDPEFVFYDVTKAALHIYNVKPAVFDLFLSAAIGAYLGFCYLAILKFSVLYNAIQSFSSSVVKKKVN</sequence>
<comment type="subcellular location">
    <subcellularLocation>
        <location evidence="1">Endoplasmic reticulum membrane</location>
        <topology evidence="1">Single-pass membrane protein</topology>
    </subcellularLocation>
</comment>
<organism evidence="12 13">
    <name type="scientific">Bemisia tabaci</name>
    <name type="common">Sweetpotato whitefly</name>
    <name type="synonym">Aleurodes tabaci</name>
    <dbReference type="NCBI Taxonomy" id="7038"/>
    <lineage>
        <taxon>Eukaryota</taxon>
        <taxon>Metazoa</taxon>
        <taxon>Ecdysozoa</taxon>
        <taxon>Arthropoda</taxon>
        <taxon>Hexapoda</taxon>
        <taxon>Insecta</taxon>
        <taxon>Pterygota</taxon>
        <taxon>Neoptera</taxon>
        <taxon>Paraneoptera</taxon>
        <taxon>Hemiptera</taxon>
        <taxon>Sternorrhyncha</taxon>
        <taxon>Aleyrodoidea</taxon>
        <taxon>Aleyrodidae</taxon>
        <taxon>Aleyrodinae</taxon>
        <taxon>Bemisia</taxon>
    </lineage>
</organism>